<organism evidence="16 17">
    <name type="scientific">Strigops habroptila</name>
    <name type="common">Kakapo</name>
    <dbReference type="NCBI Taxonomy" id="2489341"/>
    <lineage>
        <taxon>Eukaryota</taxon>
        <taxon>Metazoa</taxon>
        <taxon>Chordata</taxon>
        <taxon>Craniata</taxon>
        <taxon>Vertebrata</taxon>
        <taxon>Euteleostomi</taxon>
        <taxon>Archelosauria</taxon>
        <taxon>Archosauria</taxon>
        <taxon>Dinosauria</taxon>
        <taxon>Saurischia</taxon>
        <taxon>Theropoda</taxon>
        <taxon>Coelurosauria</taxon>
        <taxon>Aves</taxon>
        <taxon>Neognathae</taxon>
        <taxon>Neoaves</taxon>
        <taxon>Telluraves</taxon>
        <taxon>Australaves</taxon>
        <taxon>Psittaciformes</taxon>
        <taxon>Psittacidae</taxon>
        <taxon>Strigops</taxon>
    </lineage>
</organism>
<evidence type="ECO:0000256" key="15">
    <source>
        <dbReference type="SAM" id="SignalP"/>
    </source>
</evidence>
<dbReference type="Gene3D" id="3.90.550.50">
    <property type="match status" value="1"/>
</dbReference>
<keyword evidence="6" id="KW-0812">Transmembrane</keyword>
<dbReference type="GO" id="GO:0006629">
    <property type="term" value="P:lipid metabolic process"/>
    <property type="evidence" value="ECO:0007669"/>
    <property type="project" value="UniProtKB-KW"/>
</dbReference>
<evidence type="ECO:0000256" key="5">
    <source>
        <dbReference type="ARBA" id="ARBA00022679"/>
    </source>
</evidence>
<evidence type="ECO:0000256" key="7">
    <source>
        <dbReference type="ARBA" id="ARBA00022968"/>
    </source>
</evidence>
<keyword evidence="15" id="KW-0732">Signal</keyword>
<feature type="signal peptide" evidence="15">
    <location>
        <begin position="1"/>
        <end position="33"/>
    </location>
</feature>
<dbReference type="Proteomes" id="UP000472266">
    <property type="component" value="Unplaced"/>
</dbReference>
<sequence length="469" mass="48556">MRRRCARARRWAGRAAALALALLGLGLAGGGGGEELLAAAMAAWAGDGGAGKGAGGANGAAPPGSANAAGRSNGAGHANAAGVAFDMSVSVSSNAPAGVPNAAELLTLTNVSTYPSSIPILLSPAPCGPDSPFLLVLVPSAAAHAAQRQAVRDTWGGTTPPNPPKTLENAAQMAQNSLETPENAPKTPENAPQMPQAAAPIPQNAPQTPQNAPQTPQNGPETPVSTPSTRTIFVLGLPPRSVPAAALLEESRRHGDVLQGAFPDAYATLNLKTLLLLRWATARCPGARFLLKADDDVFVNVPSLTSHLRAPDLPQRLYLGRVHWWVPPNRDPRSRHHVPGALYPAGRFPPYCSGTAYVLSREAALAVLAAAPHVPFVAPEDVWVGLCARRAGVAPRHSARVAGAMRVPLDGCCYGEVLFSAHGLRPDDMRRVWGMLTGSGGKKRGCGGWGRVFGVLRCRVMAARGGGGW</sequence>
<keyword evidence="7" id="KW-0735">Signal-anchor</keyword>
<dbReference type="PANTHER" id="PTHR11214:SF378">
    <property type="entry name" value="BETA-1,3-GALACTOSYLTRANSFERASE 4"/>
    <property type="match status" value="1"/>
</dbReference>
<dbReference type="PANTHER" id="PTHR11214">
    <property type="entry name" value="BETA-1,3-N-ACETYLGLUCOSAMINYLTRANSFERASE"/>
    <property type="match status" value="1"/>
</dbReference>
<keyword evidence="12" id="KW-0325">Glycoprotein</keyword>
<evidence type="ECO:0000256" key="13">
    <source>
        <dbReference type="RuleBase" id="RU363063"/>
    </source>
</evidence>
<dbReference type="FunFam" id="3.90.550.50:FF:000001">
    <property type="entry name" value="Hexosyltransferase"/>
    <property type="match status" value="1"/>
</dbReference>
<keyword evidence="17" id="KW-1185">Reference proteome</keyword>
<reference evidence="16" key="1">
    <citation type="submission" date="2025-08" db="UniProtKB">
        <authorList>
            <consortium name="Ensembl"/>
        </authorList>
    </citation>
    <scope>IDENTIFICATION</scope>
</reference>
<dbReference type="InterPro" id="IPR002659">
    <property type="entry name" value="Glyco_trans_31"/>
</dbReference>
<feature type="compositionally biased region" description="Low complexity" evidence="14">
    <location>
        <begin position="59"/>
        <end position="73"/>
    </location>
</feature>
<dbReference type="GeneTree" id="ENSGT00940000161798"/>
<evidence type="ECO:0000256" key="1">
    <source>
        <dbReference type="ARBA" id="ARBA00004323"/>
    </source>
</evidence>
<evidence type="ECO:0000256" key="6">
    <source>
        <dbReference type="ARBA" id="ARBA00022692"/>
    </source>
</evidence>
<evidence type="ECO:0000256" key="2">
    <source>
        <dbReference type="ARBA" id="ARBA00004922"/>
    </source>
</evidence>
<keyword evidence="11" id="KW-0472">Membrane</keyword>
<keyword evidence="5" id="KW-0808">Transferase</keyword>
<feature type="chain" id="PRO_5025468214" description="Hexosyltransferase" evidence="15">
    <location>
        <begin position="34"/>
        <end position="469"/>
    </location>
</feature>
<evidence type="ECO:0000256" key="8">
    <source>
        <dbReference type="ARBA" id="ARBA00022989"/>
    </source>
</evidence>
<gene>
    <name evidence="16" type="primary">B3GALT4</name>
</gene>
<dbReference type="GO" id="GO:0016758">
    <property type="term" value="F:hexosyltransferase activity"/>
    <property type="evidence" value="ECO:0007669"/>
    <property type="project" value="InterPro"/>
</dbReference>
<dbReference type="EC" id="2.4.1.-" evidence="13"/>
<feature type="region of interest" description="Disordered" evidence="14">
    <location>
        <begin position="52"/>
        <end position="73"/>
    </location>
</feature>
<dbReference type="OMA" id="PRCKCAM"/>
<keyword evidence="10" id="KW-0443">Lipid metabolism</keyword>
<evidence type="ECO:0000313" key="17">
    <source>
        <dbReference type="Proteomes" id="UP000472266"/>
    </source>
</evidence>
<evidence type="ECO:0000256" key="11">
    <source>
        <dbReference type="ARBA" id="ARBA00023136"/>
    </source>
</evidence>
<dbReference type="Ensembl" id="ENSSHBT00005027565.1">
    <property type="protein sequence ID" value="ENSSHBP00005023170.1"/>
    <property type="gene ID" value="ENSSHBG00005019427.1"/>
</dbReference>
<dbReference type="GO" id="GO:0006493">
    <property type="term" value="P:protein O-linked glycosylation"/>
    <property type="evidence" value="ECO:0007669"/>
    <property type="project" value="TreeGrafter"/>
</dbReference>
<dbReference type="GO" id="GO:0000139">
    <property type="term" value="C:Golgi membrane"/>
    <property type="evidence" value="ECO:0007669"/>
    <property type="project" value="UniProtKB-SubCell"/>
</dbReference>
<keyword evidence="8" id="KW-1133">Transmembrane helix</keyword>
<keyword evidence="4 13" id="KW-0328">Glycosyltransferase</keyword>
<evidence type="ECO:0000256" key="10">
    <source>
        <dbReference type="ARBA" id="ARBA00023098"/>
    </source>
</evidence>
<comment type="subcellular location">
    <subcellularLocation>
        <location evidence="1 13">Golgi apparatus membrane</location>
        <topology evidence="1 13">Single-pass type II membrane protein</topology>
    </subcellularLocation>
</comment>
<protein>
    <recommendedName>
        <fullName evidence="13">Hexosyltransferase</fullName>
        <ecNumber evidence="13">2.4.1.-</ecNumber>
    </recommendedName>
</protein>
<name>A0A672V6X2_STRHB</name>
<dbReference type="AlphaFoldDB" id="A0A672V6X2"/>
<dbReference type="Pfam" id="PF01762">
    <property type="entry name" value="Galactosyl_T"/>
    <property type="match status" value="1"/>
</dbReference>
<evidence type="ECO:0000256" key="9">
    <source>
        <dbReference type="ARBA" id="ARBA00023034"/>
    </source>
</evidence>
<reference evidence="16" key="2">
    <citation type="submission" date="2025-09" db="UniProtKB">
        <authorList>
            <consortium name="Ensembl"/>
        </authorList>
    </citation>
    <scope>IDENTIFICATION</scope>
</reference>
<feature type="compositionally biased region" description="Low complexity" evidence="14">
    <location>
        <begin position="188"/>
        <end position="220"/>
    </location>
</feature>
<keyword evidence="9 13" id="KW-0333">Golgi apparatus</keyword>
<accession>A0A672V6X2</accession>
<feature type="region of interest" description="Disordered" evidence="14">
    <location>
        <begin position="149"/>
        <end position="228"/>
    </location>
</feature>
<evidence type="ECO:0000313" key="16">
    <source>
        <dbReference type="Ensembl" id="ENSSHBP00005023170.1"/>
    </source>
</evidence>
<dbReference type="InParanoid" id="A0A672V6X2"/>
<comment type="pathway">
    <text evidence="2">Protein modification; protein glycosylation.</text>
</comment>
<proteinExistence type="inferred from homology"/>
<evidence type="ECO:0000256" key="14">
    <source>
        <dbReference type="SAM" id="MobiDB-lite"/>
    </source>
</evidence>
<evidence type="ECO:0000256" key="4">
    <source>
        <dbReference type="ARBA" id="ARBA00022676"/>
    </source>
</evidence>
<evidence type="ECO:0000256" key="3">
    <source>
        <dbReference type="ARBA" id="ARBA00008661"/>
    </source>
</evidence>
<comment type="similarity">
    <text evidence="3 13">Belongs to the glycosyltransferase 31 family.</text>
</comment>
<evidence type="ECO:0000256" key="12">
    <source>
        <dbReference type="ARBA" id="ARBA00023180"/>
    </source>
</evidence>